<evidence type="ECO:0000259" key="1">
    <source>
        <dbReference type="PROSITE" id="PS50222"/>
    </source>
</evidence>
<sequence>MSLEIGWHLSVLPTGSADFENRIAEVMSRVDANHDGVLDEDESARAWGVLEDHLKTRQQTPLTPGHGNEEEHDAMVRAGLWNLMWRSVNATFGGPGGWKTMTAAMAGERTMDWGGALRNWRRVYDFMLRELTHAENKYLANMSSRRVLHEVLHDLSAGYTSTICKPGGLVDFQARELRVLGVEGAEIDAFLASREAGIRKRADMTPGAGWRRLFGRRITSKNKATRKSFQKEVEASSCHCMCYQKGERWTYGTHMSAADKPTCTRVENVPPGTGSISDIPEFAVDGILMKAPGNKTWQNLGKAFLKLIPATGGSSCRMMLEWELSGEKGGGIGYISKCEAPKPLRTSYWSTPSHTFEIVVYNLALDDPHEDASGHLVDTVQAHRASKKLLANRRLQNKWNTNLSLTTMEKMH</sequence>
<name>A0ABN9Q8T6_9DINO</name>
<reference evidence="2" key="1">
    <citation type="submission" date="2023-10" db="EMBL/GenBank/DDBJ databases">
        <authorList>
            <person name="Chen Y."/>
            <person name="Shah S."/>
            <person name="Dougan E. K."/>
            <person name="Thang M."/>
            <person name="Chan C."/>
        </authorList>
    </citation>
    <scope>NUCLEOTIDE SEQUENCE [LARGE SCALE GENOMIC DNA]</scope>
</reference>
<evidence type="ECO:0000313" key="3">
    <source>
        <dbReference type="Proteomes" id="UP001189429"/>
    </source>
</evidence>
<dbReference type="InterPro" id="IPR002048">
    <property type="entry name" value="EF_hand_dom"/>
</dbReference>
<accession>A0ABN9Q8T6</accession>
<protein>
    <recommendedName>
        <fullName evidence="1">EF-hand domain-containing protein</fullName>
    </recommendedName>
</protein>
<gene>
    <name evidence="2" type="ORF">PCOR1329_LOCUS9640</name>
</gene>
<evidence type="ECO:0000313" key="2">
    <source>
        <dbReference type="EMBL" id="CAK0801970.1"/>
    </source>
</evidence>
<organism evidence="2 3">
    <name type="scientific">Prorocentrum cordatum</name>
    <dbReference type="NCBI Taxonomy" id="2364126"/>
    <lineage>
        <taxon>Eukaryota</taxon>
        <taxon>Sar</taxon>
        <taxon>Alveolata</taxon>
        <taxon>Dinophyceae</taxon>
        <taxon>Prorocentrales</taxon>
        <taxon>Prorocentraceae</taxon>
        <taxon>Prorocentrum</taxon>
    </lineage>
</organism>
<proteinExistence type="predicted"/>
<keyword evidence="3" id="KW-1185">Reference proteome</keyword>
<feature type="domain" description="EF-hand" evidence="1">
    <location>
        <begin position="18"/>
        <end position="53"/>
    </location>
</feature>
<dbReference type="EMBL" id="CAUYUJ010002697">
    <property type="protein sequence ID" value="CAK0801970.1"/>
    <property type="molecule type" value="Genomic_DNA"/>
</dbReference>
<dbReference type="Proteomes" id="UP001189429">
    <property type="component" value="Unassembled WGS sequence"/>
</dbReference>
<dbReference type="PROSITE" id="PS50222">
    <property type="entry name" value="EF_HAND_2"/>
    <property type="match status" value="1"/>
</dbReference>
<comment type="caution">
    <text evidence="2">The sequence shown here is derived from an EMBL/GenBank/DDBJ whole genome shotgun (WGS) entry which is preliminary data.</text>
</comment>